<name>A0A1I2XID2_9ACTN</name>
<evidence type="ECO:0000313" key="1">
    <source>
        <dbReference type="EMBL" id="SFH13230.1"/>
    </source>
</evidence>
<organism evidence="1 2">
    <name type="scientific">Streptomyces mirabilis</name>
    <dbReference type="NCBI Taxonomy" id="68239"/>
    <lineage>
        <taxon>Bacteria</taxon>
        <taxon>Bacillati</taxon>
        <taxon>Actinomycetota</taxon>
        <taxon>Actinomycetes</taxon>
        <taxon>Kitasatosporales</taxon>
        <taxon>Streptomycetaceae</taxon>
        <taxon>Streptomyces</taxon>
    </lineage>
</organism>
<reference evidence="1 2" key="1">
    <citation type="submission" date="2016-10" db="EMBL/GenBank/DDBJ databases">
        <authorList>
            <person name="de Groot N.N."/>
        </authorList>
    </citation>
    <scope>NUCLEOTIDE SEQUENCE [LARGE SCALE GENOMIC DNA]</scope>
    <source>
        <strain evidence="1 2">OK461</strain>
    </source>
</reference>
<dbReference type="EMBL" id="FONR01000047">
    <property type="protein sequence ID" value="SFH13230.1"/>
    <property type="molecule type" value="Genomic_DNA"/>
</dbReference>
<accession>A0A1I2XID2</accession>
<sequence length="99" mass="10660">MRVLGPGAFCIGPGQAGAGRGEVALQLLEPGQQHPAVLQQERPQVLLHLSVFPLHTPPDDHDPYRSLEFLHASLQLVVDIPAAAQGRCSQSLQLIPSDR</sequence>
<protein>
    <submittedName>
        <fullName evidence="1">Uncharacterized protein</fullName>
    </submittedName>
</protein>
<dbReference type="Proteomes" id="UP000181942">
    <property type="component" value="Unassembled WGS sequence"/>
</dbReference>
<gene>
    <name evidence="1" type="ORF">SAMN02787118_14735</name>
</gene>
<dbReference type="AlphaFoldDB" id="A0A1I2XID2"/>
<proteinExistence type="predicted"/>
<dbReference type="RefSeq" id="WP_075033703.1">
    <property type="nucleotide sequence ID" value="NZ_FONR01000047.1"/>
</dbReference>
<evidence type="ECO:0000313" key="2">
    <source>
        <dbReference type="Proteomes" id="UP000181942"/>
    </source>
</evidence>